<keyword evidence="12" id="KW-0175">Coiled coil</keyword>
<dbReference type="Gene3D" id="1.10.287.130">
    <property type="match status" value="1"/>
</dbReference>
<dbReference type="CDD" id="cd00082">
    <property type="entry name" value="HisKA"/>
    <property type="match status" value="1"/>
</dbReference>
<dbReference type="Pfam" id="PF02518">
    <property type="entry name" value="HATPase_c"/>
    <property type="match status" value="1"/>
</dbReference>
<keyword evidence="4" id="KW-0808">Transferase</keyword>
<dbReference type="RefSeq" id="WP_187016935.1">
    <property type="nucleotide sequence ID" value="NZ_JACRUK010000003.1"/>
</dbReference>
<feature type="coiled-coil region" evidence="12">
    <location>
        <begin position="469"/>
        <end position="496"/>
    </location>
</feature>
<dbReference type="SMART" id="SM00065">
    <property type="entry name" value="GAF"/>
    <property type="match status" value="2"/>
</dbReference>
<dbReference type="GO" id="GO:0005524">
    <property type="term" value="F:ATP binding"/>
    <property type="evidence" value="ECO:0007669"/>
    <property type="project" value="UniProtKB-KW"/>
</dbReference>
<comment type="subunit">
    <text evidence="9">At low DSF concentrations, interacts with RpfF.</text>
</comment>
<dbReference type="SMART" id="SM00448">
    <property type="entry name" value="REC"/>
    <property type="match status" value="1"/>
</dbReference>
<dbReference type="CDD" id="cd00130">
    <property type="entry name" value="PAS"/>
    <property type="match status" value="3"/>
</dbReference>
<dbReference type="CDD" id="cd17546">
    <property type="entry name" value="REC_hyHK_CKI1_RcsC-like"/>
    <property type="match status" value="1"/>
</dbReference>
<feature type="domain" description="PAS" evidence="16">
    <location>
        <begin position="352"/>
        <end position="411"/>
    </location>
</feature>
<dbReference type="PANTHER" id="PTHR45339">
    <property type="entry name" value="HYBRID SIGNAL TRANSDUCTION HISTIDINE KINASE J"/>
    <property type="match status" value="1"/>
</dbReference>
<dbReference type="InterPro" id="IPR005467">
    <property type="entry name" value="His_kinase_dom"/>
</dbReference>
<dbReference type="Pfam" id="PF00072">
    <property type="entry name" value="Response_reg"/>
    <property type="match status" value="1"/>
</dbReference>
<dbReference type="InterPro" id="IPR003661">
    <property type="entry name" value="HisK_dim/P_dom"/>
</dbReference>
<evidence type="ECO:0000256" key="10">
    <source>
        <dbReference type="ARBA" id="ARBA00068150"/>
    </source>
</evidence>
<dbReference type="Pfam" id="PF00512">
    <property type="entry name" value="HisKA"/>
    <property type="match status" value="1"/>
</dbReference>
<dbReference type="NCBIfam" id="TIGR00229">
    <property type="entry name" value="sensory_box"/>
    <property type="match status" value="3"/>
</dbReference>
<evidence type="ECO:0000256" key="8">
    <source>
        <dbReference type="ARBA" id="ARBA00023012"/>
    </source>
</evidence>
<feature type="transmembrane region" description="Helical" evidence="13">
    <location>
        <begin position="189"/>
        <end position="207"/>
    </location>
</feature>
<dbReference type="Gene3D" id="3.30.450.40">
    <property type="match status" value="2"/>
</dbReference>
<keyword evidence="13" id="KW-0472">Membrane</keyword>
<dbReference type="InterPro" id="IPR036890">
    <property type="entry name" value="HATPase_C_sf"/>
</dbReference>
<name>A0A923SF05_9FLAO</name>
<feature type="transmembrane region" description="Helical" evidence="13">
    <location>
        <begin position="113"/>
        <end position="130"/>
    </location>
</feature>
<dbReference type="Pfam" id="PF08447">
    <property type="entry name" value="PAS_3"/>
    <property type="match status" value="2"/>
</dbReference>
<dbReference type="InterPro" id="IPR011006">
    <property type="entry name" value="CheY-like_superfamily"/>
</dbReference>
<evidence type="ECO:0000259" key="17">
    <source>
        <dbReference type="PROSITE" id="PS50113"/>
    </source>
</evidence>
<reference evidence="18 19" key="1">
    <citation type="submission" date="2020-08" db="EMBL/GenBank/DDBJ databases">
        <title>Description of novel Flavobacterium F-392 isolate.</title>
        <authorList>
            <person name="Saticioglu I.B."/>
            <person name="Duman M."/>
            <person name="Altun S."/>
        </authorList>
    </citation>
    <scope>NUCLEOTIDE SEQUENCE [LARGE SCALE GENOMIC DNA]</scope>
    <source>
        <strain evidence="18 19">F-392</strain>
    </source>
</reference>
<feature type="transmembrane region" description="Helical" evidence="13">
    <location>
        <begin position="43"/>
        <end position="61"/>
    </location>
</feature>
<dbReference type="CDD" id="cd16922">
    <property type="entry name" value="HATPase_EvgS-ArcB-TorS-like"/>
    <property type="match status" value="1"/>
</dbReference>
<keyword evidence="8" id="KW-0902">Two-component regulatory system</keyword>
<feature type="domain" description="PAS" evidence="16">
    <location>
        <begin position="248"/>
        <end position="286"/>
    </location>
</feature>
<dbReference type="SMART" id="SM00387">
    <property type="entry name" value="HATPase_c"/>
    <property type="match status" value="1"/>
</dbReference>
<keyword evidence="13" id="KW-0812">Transmembrane</keyword>
<evidence type="ECO:0000256" key="9">
    <source>
        <dbReference type="ARBA" id="ARBA00064003"/>
    </source>
</evidence>
<dbReference type="GO" id="GO:0000155">
    <property type="term" value="F:phosphorelay sensor kinase activity"/>
    <property type="evidence" value="ECO:0007669"/>
    <property type="project" value="InterPro"/>
</dbReference>
<feature type="modified residue" description="4-aspartylphosphate" evidence="11">
    <location>
        <position position="1284"/>
    </location>
</feature>
<comment type="caution">
    <text evidence="18">The sequence shown here is derived from an EMBL/GenBank/DDBJ whole genome shotgun (WGS) entry which is preliminary data.</text>
</comment>
<evidence type="ECO:0000256" key="2">
    <source>
        <dbReference type="ARBA" id="ARBA00012438"/>
    </source>
</evidence>
<dbReference type="InterPro" id="IPR013655">
    <property type="entry name" value="PAS_fold_3"/>
</dbReference>
<keyword evidence="13" id="KW-1133">Transmembrane helix</keyword>
<keyword evidence="7" id="KW-0067">ATP-binding</keyword>
<dbReference type="PROSITE" id="PS50113">
    <property type="entry name" value="PAC"/>
    <property type="match status" value="2"/>
</dbReference>
<feature type="domain" description="PAC" evidence="17">
    <location>
        <begin position="426"/>
        <end position="478"/>
    </location>
</feature>
<dbReference type="EMBL" id="JACRUL010000003">
    <property type="protein sequence ID" value="MBC5843239.1"/>
    <property type="molecule type" value="Genomic_DNA"/>
</dbReference>
<dbReference type="FunFam" id="1.10.287.130:FF:000002">
    <property type="entry name" value="Two-component osmosensing histidine kinase"/>
    <property type="match status" value="1"/>
</dbReference>
<protein>
    <recommendedName>
        <fullName evidence="10">Sensory/regulatory protein RpfC</fullName>
        <ecNumber evidence="2">2.7.13.3</ecNumber>
    </recommendedName>
</protein>
<feature type="transmembrane region" description="Helical" evidence="13">
    <location>
        <begin position="150"/>
        <end position="183"/>
    </location>
</feature>
<dbReference type="PROSITE" id="PS50110">
    <property type="entry name" value="RESPONSE_REGULATORY"/>
    <property type="match status" value="1"/>
</dbReference>
<evidence type="ECO:0000256" key="12">
    <source>
        <dbReference type="SAM" id="Coils"/>
    </source>
</evidence>
<dbReference type="InterPro" id="IPR004358">
    <property type="entry name" value="Sig_transdc_His_kin-like_C"/>
</dbReference>
<keyword evidence="6" id="KW-0418">Kinase</keyword>
<dbReference type="Pfam" id="PF01590">
    <property type="entry name" value="GAF"/>
    <property type="match status" value="1"/>
</dbReference>
<dbReference type="SUPFAM" id="SSF55874">
    <property type="entry name" value="ATPase domain of HSP90 chaperone/DNA topoisomerase II/histidine kinase"/>
    <property type="match status" value="1"/>
</dbReference>
<feature type="domain" description="Histidine kinase" evidence="14">
    <location>
        <begin position="977"/>
        <end position="1199"/>
    </location>
</feature>
<evidence type="ECO:0000256" key="5">
    <source>
        <dbReference type="ARBA" id="ARBA00022741"/>
    </source>
</evidence>
<gene>
    <name evidence="18" type="ORF">H8R25_02140</name>
</gene>
<dbReference type="EC" id="2.7.13.3" evidence="2"/>
<evidence type="ECO:0000313" key="19">
    <source>
        <dbReference type="Proteomes" id="UP000641454"/>
    </source>
</evidence>
<dbReference type="Gene3D" id="3.30.450.20">
    <property type="entry name" value="PAS domain"/>
    <property type="match status" value="3"/>
</dbReference>
<dbReference type="Proteomes" id="UP000641454">
    <property type="component" value="Unassembled WGS sequence"/>
</dbReference>
<evidence type="ECO:0000256" key="13">
    <source>
        <dbReference type="SAM" id="Phobius"/>
    </source>
</evidence>
<feature type="transmembrane region" description="Helical" evidence="13">
    <location>
        <begin position="214"/>
        <end position="231"/>
    </location>
</feature>
<dbReference type="InterPro" id="IPR000700">
    <property type="entry name" value="PAS-assoc_C"/>
</dbReference>
<comment type="catalytic activity">
    <reaction evidence="1">
        <text>ATP + protein L-histidine = ADP + protein N-phospho-L-histidine.</text>
        <dbReference type="EC" id="2.7.13.3"/>
    </reaction>
</comment>
<dbReference type="PANTHER" id="PTHR45339:SF1">
    <property type="entry name" value="HYBRID SIGNAL TRANSDUCTION HISTIDINE KINASE J"/>
    <property type="match status" value="1"/>
</dbReference>
<dbReference type="SMART" id="SM00086">
    <property type="entry name" value="PAC"/>
    <property type="match status" value="3"/>
</dbReference>
<evidence type="ECO:0000259" key="15">
    <source>
        <dbReference type="PROSITE" id="PS50110"/>
    </source>
</evidence>
<keyword evidence="19" id="KW-1185">Reference proteome</keyword>
<keyword evidence="3 11" id="KW-0597">Phosphoprotein</keyword>
<dbReference type="SMART" id="SM00091">
    <property type="entry name" value="PAS"/>
    <property type="match status" value="3"/>
</dbReference>
<evidence type="ECO:0000313" key="18">
    <source>
        <dbReference type="EMBL" id="MBC5843239.1"/>
    </source>
</evidence>
<dbReference type="SMART" id="SM00388">
    <property type="entry name" value="HisKA"/>
    <property type="match status" value="1"/>
</dbReference>
<dbReference type="InterPro" id="IPR003018">
    <property type="entry name" value="GAF"/>
</dbReference>
<feature type="domain" description="Response regulatory" evidence="15">
    <location>
        <begin position="1233"/>
        <end position="1351"/>
    </location>
</feature>
<feature type="domain" description="PAC" evidence="17">
    <location>
        <begin position="909"/>
        <end position="960"/>
    </location>
</feature>
<dbReference type="InterPro" id="IPR035965">
    <property type="entry name" value="PAS-like_dom_sf"/>
</dbReference>
<evidence type="ECO:0000259" key="14">
    <source>
        <dbReference type="PROSITE" id="PS50109"/>
    </source>
</evidence>
<dbReference type="InterPro" id="IPR003594">
    <property type="entry name" value="HATPase_dom"/>
</dbReference>
<evidence type="ECO:0000256" key="1">
    <source>
        <dbReference type="ARBA" id="ARBA00000085"/>
    </source>
</evidence>
<dbReference type="SUPFAM" id="SSF47384">
    <property type="entry name" value="Homodimeric domain of signal transducing histidine kinase"/>
    <property type="match status" value="1"/>
</dbReference>
<dbReference type="SUPFAM" id="SSF55781">
    <property type="entry name" value="GAF domain-like"/>
    <property type="match status" value="2"/>
</dbReference>
<accession>A0A923SF05</accession>
<dbReference type="InterPro" id="IPR029016">
    <property type="entry name" value="GAF-like_dom_sf"/>
</dbReference>
<evidence type="ECO:0000256" key="7">
    <source>
        <dbReference type="ARBA" id="ARBA00022840"/>
    </source>
</evidence>
<evidence type="ECO:0000256" key="11">
    <source>
        <dbReference type="PROSITE-ProRule" id="PRU00169"/>
    </source>
</evidence>
<evidence type="ECO:0000256" key="4">
    <source>
        <dbReference type="ARBA" id="ARBA00022679"/>
    </source>
</evidence>
<dbReference type="InterPro" id="IPR001610">
    <property type="entry name" value="PAC"/>
</dbReference>
<dbReference type="PROSITE" id="PS50109">
    <property type="entry name" value="HIS_KIN"/>
    <property type="match status" value="1"/>
</dbReference>
<organism evidence="18 19">
    <name type="scientific">Flavobacterium muglaense</name>
    <dbReference type="NCBI Taxonomy" id="2764716"/>
    <lineage>
        <taxon>Bacteria</taxon>
        <taxon>Pseudomonadati</taxon>
        <taxon>Bacteroidota</taxon>
        <taxon>Flavobacteriia</taxon>
        <taxon>Flavobacteriales</taxon>
        <taxon>Flavobacteriaceae</taxon>
        <taxon>Flavobacterium</taxon>
    </lineage>
</organism>
<evidence type="ECO:0000256" key="3">
    <source>
        <dbReference type="ARBA" id="ARBA00022553"/>
    </source>
</evidence>
<dbReference type="SUPFAM" id="SSF52172">
    <property type="entry name" value="CheY-like"/>
    <property type="match status" value="1"/>
</dbReference>
<dbReference type="InterPro" id="IPR036097">
    <property type="entry name" value="HisK_dim/P_sf"/>
</dbReference>
<dbReference type="InterPro" id="IPR001789">
    <property type="entry name" value="Sig_transdc_resp-reg_receiver"/>
</dbReference>
<evidence type="ECO:0000256" key="6">
    <source>
        <dbReference type="ARBA" id="ARBA00022777"/>
    </source>
</evidence>
<feature type="domain" description="PAS" evidence="16">
    <location>
        <begin position="832"/>
        <end position="907"/>
    </location>
</feature>
<dbReference type="Pfam" id="PF13426">
    <property type="entry name" value="PAS_9"/>
    <property type="match status" value="1"/>
</dbReference>
<dbReference type="Gene3D" id="3.30.565.10">
    <property type="entry name" value="Histidine kinase-like ATPase, C-terminal domain"/>
    <property type="match status" value="1"/>
</dbReference>
<dbReference type="PRINTS" id="PR00344">
    <property type="entry name" value="BCTRLSENSOR"/>
</dbReference>
<evidence type="ECO:0000259" key="16">
    <source>
        <dbReference type="PROSITE" id="PS50112"/>
    </source>
</evidence>
<dbReference type="Gene3D" id="3.40.50.2300">
    <property type="match status" value="1"/>
</dbReference>
<dbReference type="InterPro" id="IPR000014">
    <property type="entry name" value="PAS"/>
</dbReference>
<sequence>MILYHNLLYTVTGSKTSPLAPILLDIKVKSIMLFVQNILELDAVLIGISVVCFALLLIYFFKIKSRLTNKNIEINDSEFIRNKEYQTYLLFFGILQPITEINLHYFYDRPKHIFYINLSIGAVLLLIYFLSTKKAIVFRYIKEIFTVVYLIYFLLICKSIIALPLQLIPIISFIVTFFFSYTIFKPIKYYWFFTAYVFAFIGTLFFFELAPQQTTIILFNYAILVFMINYINHVTALNVQDKFRFSNEIVNNGNSLIMATTKKGEVQFCSETITSILGYKVDEVMGMKFWEVTEDPEFTGEAFHLNANPNRTFTRRLKCKNGEYKHIQWHDKQFTGDLIIGIGQDVTNEIKTRKSYENLVESAYDIIYELDQQGNYLFINKNTEFITGYTLEELYSFKFSELIRPDYRKKVLDFYFYSNYEMTNFPIYEFPIQKKNGETIWLSQKVSINKDNKQNIKSFSIIARDITFFKQIEEEKNNREAKNQKYRNALKKFTQKSYSKKETLESKLRTILKTTAKQIGVSRASYWDYQPDAIACLLLYKANTKEFSTGKIITKKESPAYFDQIESAAQVVVSDVAKNDIAPVQENNYADRNNILAILDTSVYIDGELKGIISFECTDAIKYWDSEDINFARSVSDIIAIAHESKMRLEIENRLTYKSEMLAAMTLCTEKFLSSKNIDAIFADVLIIMGTTTKSHRAYYYEKNYNTNLISQKYRWIAGNKTLTENNPQLQNMPYEFFEELIDPLLHNKIYEAVVSKIENESLRNKLLHVEVISLILFPIFIKDKFHGFLGFDDTSEERVWSEDEVNILQTLGKNIASSIERIASEIAIYESEEKFRLLANNIPGTVYLSQNDQTFKKLYLNDEIEKLTGYPKSDFLEHRLVYTDLIHPDDKEAIIQESADQLAKAQPFHFTYRIINKNNEIVWVEEFGDAVLKNGLIVYIEGIMLDITKRKEAEDAVKGREYAEAANKAKSEFLANMSHEIRTPLNGIIGFTDLLMKTELGEAQQKHMITVNQSAHSLLGIVNDILDFSKIEAGKLELHIEKYEIKAIMSQIIDLILYEANQKKLNLELNIAADIPNYFWIDIVRLKQILINLLANAVKFTEKGTIKLNISIQEQTTDSSTKIRFAVIDSGIGILDKNKDKIFKAFSQEDGSTTKKFGGTGLGLTISNKLLGLMNSKLNLDSQLGVGSTFFFDLDLQTSNEVVAKVDAPNELDHTIAKNQIFKENTKLHNLKIMLVEDNKINMLLLKTIIKNVMTAPQFFEIENGLEAVQQFEAINPDIVFMDIQMPIMNGYEATKEIRQLATGKTVPVIAITAGTEMEIQEKCTEAGMNDYISKPIIKRVIEDTIVKWIL</sequence>
<keyword evidence="5" id="KW-0547">Nucleotide-binding</keyword>
<proteinExistence type="predicted"/>
<dbReference type="FunFam" id="3.30.565.10:FF:000010">
    <property type="entry name" value="Sensor histidine kinase RcsC"/>
    <property type="match status" value="1"/>
</dbReference>
<dbReference type="PROSITE" id="PS50112">
    <property type="entry name" value="PAS"/>
    <property type="match status" value="3"/>
</dbReference>
<dbReference type="SUPFAM" id="SSF55785">
    <property type="entry name" value="PYP-like sensor domain (PAS domain)"/>
    <property type="match status" value="3"/>
</dbReference>